<dbReference type="PANTHER" id="PTHR30435">
    <property type="entry name" value="FLAGELLAR PROTEIN"/>
    <property type="match status" value="1"/>
</dbReference>
<evidence type="ECO:0000259" key="6">
    <source>
        <dbReference type="Pfam" id="PF06429"/>
    </source>
</evidence>
<keyword evidence="8" id="KW-0966">Cell projection</keyword>
<evidence type="ECO:0000313" key="9">
    <source>
        <dbReference type="Proteomes" id="UP001279553"/>
    </source>
</evidence>
<feature type="domain" description="Flagellar basal-body/hook protein C-terminal" evidence="6">
    <location>
        <begin position="195"/>
        <end position="239"/>
    </location>
</feature>
<dbReference type="InterPro" id="IPR010930">
    <property type="entry name" value="Flg_bb/hook_C_dom"/>
</dbReference>
<dbReference type="SUPFAM" id="SSF117143">
    <property type="entry name" value="Flagellar hook protein flgE"/>
    <property type="match status" value="1"/>
</dbReference>
<keyword evidence="8" id="KW-0282">Flagellum</keyword>
<keyword evidence="3 4" id="KW-0975">Bacterial flagellum</keyword>
<gene>
    <name evidence="8" type="ORF">SIL87_04925</name>
</gene>
<feature type="domain" description="Flagellar hook protein FlgE/F/G-like D1" evidence="7">
    <location>
        <begin position="91"/>
        <end position="152"/>
    </location>
</feature>
<evidence type="ECO:0000313" key="8">
    <source>
        <dbReference type="EMBL" id="MDX5930108.1"/>
    </source>
</evidence>
<protein>
    <submittedName>
        <fullName evidence="8">Flagellar hook-basal body complex protein</fullName>
    </submittedName>
</protein>
<evidence type="ECO:0000259" key="7">
    <source>
        <dbReference type="Pfam" id="PF22692"/>
    </source>
</evidence>
<comment type="subcellular location">
    <subcellularLocation>
        <location evidence="1 4">Bacterial flagellum basal body</location>
    </subcellularLocation>
</comment>
<evidence type="ECO:0000256" key="4">
    <source>
        <dbReference type="RuleBase" id="RU362116"/>
    </source>
</evidence>
<dbReference type="PANTHER" id="PTHR30435:SF19">
    <property type="entry name" value="FLAGELLAR BASAL-BODY ROD PROTEIN FLGG"/>
    <property type="match status" value="1"/>
</dbReference>
<evidence type="ECO:0000259" key="5">
    <source>
        <dbReference type="Pfam" id="PF00460"/>
    </source>
</evidence>
<keyword evidence="9" id="KW-1185">Reference proteome</keyword>
<reference evidence="8 9" key="1">
    <citation type="submission" date="2023-11" db="EMBL/GenBank/DDBJ databases">
        <title>MicrobeMod: A computational toolkit for identifying prokaryotic methylation and restriction-modification with nanopore sequencing.</title>
        <authorList>
            <person name="Crits-Christoph A."/>
            <person name="Kang S.C."/>
            <person name="Lee H."/>
            <person name="Ostrov N."/>
        </authorList>
    </citation>
    <scope>NUCLEOTIDE SEQUENCE [LARGE SCALE GENOMIC DNA]</scope>
    <source>
        <strain evidence="8 9">DSMZ 700</strain>
    </source>
</reference>
<evidence type="ECO:0000256" key="1">
    <source>
        <dbReference type="ARBA" id="ARBA00004117"/>
    </source>
</evidence>
<dbReference type="InterPro" id="IPR019776">
    <property type="entry name" value="Flagellar_basal_body_rod_CS"/>
</dbReference>
<dbReference type="InterPro" id="IPR037925">
    <property type="entry name" value="FlgE/F/G-like"/>
</dbReference>
<dbReference type="GO" id="GO:0009425">
    <property type="term" value="C:bacterial-type flagellum basal body"/>
    <property type="evidence" value="ECO:0007669"/>
    <property type="project" value="UniProtKB-SubCell"/>
</dbReference>
<dbReference type="Proteomes" id="UP001279553">
    <property type="component" value="Unassembled WGS sequence"/>
</dbReference>
<dbReference type="InterPro" id="IPR020013">
    <property type="entry name" value="Flagellar_FlgE/F/G"/>
</dbReference>
<dbReference type="GO" id="GO:0071978">
    <property type="term" value="P:bacterial-type flagellum-dependent swarming motility"/>
    <property type="evidence" value="ECO:0007669"/>
    <property type="project" value="TreeGrafter"/>
</dbReference>
<name>A0AAW9DNV3_ACIAO</name>
<evidence type="ECO:0000256" key="3">
    <source>
        <dbReference type="ARBA" id="ARBA00023143"/>
    </source>
</evidence>
<dbReference type="Pfam" id="PF22692">
    <property type="entry name" value="LlgE_F_G_D1"/>
    <property type="match status" value="1"/>
</dbReference>
<organism evidence="8 9">
    <name type="scientific">Acidiphilium acidophilum</name>
    <name type="common">Thiobacillus acidophilus</name>
    <dbReference type="NCBI Taxonomy" id="76588"/>
    <lineage>
        <taxon>Bacteria</taxon>
        <taxon>Pseudomonadati</taxon>
        <taxon>Pseudomonadota</taxon>
        <taxon>Alphaproteobacteria</taxon>
        <taxon>Acetobacterales</taxon>
        <taxon>Acidocellaceae</taxon>
        <taxon>Acidiphilium</taxon>
    </lineage>
</organism>
<dbReference type="EMBL" id="JAWXYB010000018">
    <property type="protein sequence ID" value="MDX5930108.1"/>
    <property type="molecule type" value="Genomic_DNA"/>
</dbReference>
<accession>A0AAW9DNV3</accession>
<dbReference type="Pfam" id="PF00460">
    <property type="entry name" value="Flg_bb_rod"/>
    <property type="match status" value="1"/>
</dbReference>
<comment type="caution">
    <text evidence="8">The sequence shown here is derived from an EMBL/GenBank/DDBJ whole genome shotgun (WGS) entry which is preliminary data.</text>
</comment>
<proteinExistence type="inferred from homology"/>
<evidence type="ECO:0000256" key="2">
    <source>
        <dbReference type="ARBA" id="ARBA00009677"/>
    </source>
</evidence>
<dbReference type="RefSeq" id="WP_319613074.1">
    <property type="nucleotide sequence ID" value="NZ_JAWXYB010000018.1"/>
</dbReference>
<dbReference type="PROSITE" id="PS00588">
    <property type="entry name" value="FLAGELLA_BB_ROD"/>
    <property type="match status" value="1"/>
</dbReference>
<dbReference type="Pfam" id="PF06429">
    <property type="entry name" value="Flg_bbr_C"/>
    <property type="match status" value="1"/>
</dbReference>
<dbReference type="InterPro" id="IPR053967">
    <property type="entry name" value="LlgE_F_G-like_D1"/>
</dbReference>
<sequence length="247" mass="25290">MDNTTSIILSRMITASRTVDVIANNIANVSTPGYEATHLQSAAWIDRMRGVTAPPGGSTLAYTQATGTWRDAAPGPIHQTGNPLDLALPSGGYFTVQTANGPRLTRDGRFGLMPNGTIANASGDALLDPGGQPITVPPQSGALSIAADGTISTAQGIIGQVGVVTVADPQGLTAEGGNLFQTSAPPIPAAAPNIVQGALEGSNVQPILEITKMMQASQNFRMIAQFITAEQSRSQSAISKILGATTS</sequence>
<feature type="domain" description="Flagellar basal body rod protein N-terminal" evidence="5">
    <location>
        <begin position="10"/>
        <end position="34"/>
    </location>
</feature>
<comment type="similarity">
    <text evidence="2 4">Belongs to the flagella basal body rod proteins family.</text>
</comment>
<dbReference type="InterPro" id="IPR001444">
    <property type="entry name" value="Flag_bb_rod_N"/>
</dbReference>
<dbReference type="NCBIfam" id="TIGR03506">
    <property type="entry name" value="FlgEFG_subfam"/>
    <property type="match status" value="1"/>
</dbReference>
<dbReference type="AlphaFoldDB" id="A0AAW9DNV3"/>
<keyword evidence="8" id="KW-0969">Cilium</keyword>